<feature type="region of interest" description="Disordered" evidence="1">
    <location>
        <begin position="1"/>
        <end position="57"/>
    </location>
</feature>
<accession>A0ABV6HHC2</accession>
<proteinExistence type="predicted"/>
<keyword evidence="3" id="KW-1185">Reference proteome</keyword>
<comment type="caution">
    <text evidence="2">The sequence shown here is derived from an EMBL/GenBank/DDBJ whole genome shotgun (WGS) entry which is preliminary data.</text>
</comment>
<gene>
    <name evidence="2" type="ORF">ACFFI0_08275</name>
</gene>
<protein>
    <submittedName>
        <fullName evidence="2">Uncharacterized protein</fullName>
    </submittedName>
</protein>
<dbReference type="RefSeq" id="WP_165446985.1">
    <property type="nucleotide sequence ID" value="NZ_JBHLWO010000001.1"/>
</dbReference>
<sequence length="57" mass="6451">MKKHEKEPTPKPTQFDVDESVGDSALATEKEGKKEPKSFDEDESIGNSNMDNKKRNK</sequence>
<evidence type="ECO:0000256" key="1">
    <source>
        <dbReference type="SAM" id="MobiDB-lite"/>
    </source>
</evidence>
<dbReference type="Proteomes" id="UP001589774">
    <property type="component" value="Unassembled WGS sequence"/>
</dbReference>
<dbReference type="EMBL" id="JBHLWO010000001">
    <property type="protein sequence ID" value="MFC0318303.1"/>
    <property type="molecule type" value="Genomic_DNA"/>
</dbReference>
<name>A0ABV6HHC2_9SPHI</name>
<evidence type="ECO:0000313" key="3">
    <source>
        <dbReference type="Proteomes" id="UP001589774"/>
    </source>
</evidence>
<organism evidence="2 3">
    <name type="scientific">Olivibacter oleidegradans</name>
    <dbReference type="NCBI Taxonomy" id="760123"/>
    <lineage>
        <taxon>Bacteria</taxon>
        <taxon>Pseudomonadati</taxon>
        <taxon>Bacteroidota</taxon>
        <taxon>Sphingobacteriia</taxon>
        <taxon>Sphingobacteriales</taxon>
        <taxon>Sphingobacteriaceae</taxon>
        <taxon>Olivibacter</taxon>
    </lineage>
</organism>
<evidence type="ECO:0000313" key="2">
    <source>
        <dbReference type="EMBL" id="MFC0318303.1"/>
    </source>
</evidence>
<feature type="compositionally biased region" description="Basic and acidic residues" evidence="1">
    <location>
        <begin position="28"/>
        <end position="39"/>
    </location>
</feature>
<reference evidence="2 3" key="1">
    <citation type="submission" date="2024-09" db="EMBL/GenBank/DDBJ databases">
        <authorList>
            <person name="Sun Q."/>
            <person name="Mori K."/>
        </authorList>
    </citation>
    <scope>NUCLEOTIDE SEQUENCE [LARGE SCALE GENOMIC DNA]</scope>
    <source>
        <strain evidence="2 3">CCM 7765</strain>
    </source>
</reference>